<feature type="transmembrane region" description="Helical" evidence="1">
    <location>
        <begin position="366"/>
        <end position="391"/>
    </location>
</feature>
<dbReference type="InterPro" id="IPR052744">
    <property type="entry name" value="GPAT/DAPAT"/>
</dbReference>
<dbReference type="PANTHER" id="PTHR31605:SF0">
    <property type="entry name" value="GLYCEROL-3-PHOSPHATE O-ACYLTRANSFERASE 1"/>
    <property type="match status" value="1"/>
</dbReference>
<dbReference type="SUPFAM" id="SSF69593">
    <property type="entry name" value="Glycerol-3-phosphate (1)-acyltransferase"/>
    <property type="match status" value="2"/>
</dbReference>
<dbReference type="InterPro" id="IPR002123">
    <property type="entry name" value="Plipid/glycerol_acylTrfase"/>
</dbReference>
<protein>
    <recommendedName>
        <fullName evidence="2">Phospholipid/glycerol acyltransferase domain-containing protein</fullName>
    </recommendedName>
</protein>
<accession>A0A8J8NW28</accession>
<evidence type="ECO:0000313" key="3">
    <source>
        <dbReference type="EMBL" id="TNV82677.1"/>
    </source>
</evidence>
<dbReference type="OrthoDB" id="2427554at2759"/>
<dbReference type="Pfam" id="PF01553">
    <property type="entry name" value="Acyltransferase"/>
    <property type="match status" value="1"/>
</dbReference>
<dbReference type="SMART" id="SM00563">
    <property type="entry name" value="PlsC"/>
    <property type="match status" value="1"/>
</dbReference>
<proteinExistence type="predicted"/>
<name>A0A8J8NW28_HALGN</name>
<dbReference type="GO" id="GO:0016287">
    <property type="term" value="F:glycerone-phosphate O-acyltransferase activity"/>
    <property type="evidence" value="ECO:0007669"/>
    <property type="project" value="TreeGrafter"/>
</dbReference>
<evidence type="ECO:0000259" key="2">
    <source>
        <dbReference type="SMART" id="SM00563"/>
    </source>
</evidence>
<feature type="domain" description="Phospholipid/glycerol acyltransferase" evidence="2">
    <location>
        <begin position="24"/>
        <end position="225"/>
    </location>
</feature>
<reference evidence="3" key="1">
    <citation type="submission" date="2019-06" db="EMBL/GenBank/DDBJ databases">
        <authorList>
            <person name="Zheng W."/>
        </authorList>
    </citation>
    <scope>NUCLEOTIDE SEQUENCE</scope>
    <source>
        <strain evidence="3">QDHG01</strain>
    </source>
</reference>
<keyword evidence="1" id="KW-0472">Membrane</keyword>
<dbReference type="PANTHER" id="PTHR31605">
    <property type="entry name" value="GLYCEROL-3-PHOSPHATE O-ACYLTRANSFERASE 1"/>
    <property type="match status" value="1"/>
</dbReference>
<feature type="transmembrane region" description="Helical" evidence="1">
    <location>
        <begin position="432"/>
        <end position="450"/>
    </location>
</feature>
<dbReference type="EMBL" id="RRYP01004677">
    <property type="protein sequence ID" value="TNV82677.1"/>
    <property type="molecule type" value="Genomic_DNA"/>
</dbReference>
<organism evidence="3 4">
    <name type="scientific">Halteria grandinella</name>
    <dbReference type="NCBI Taxonomy" id="5974"/>
    <lineage>
        <taxon>Eukaryota</taxon>
        <taxon>Sar</taxon>
        <taxon>Alveolata</taxon>
        <taxon>Ciliophora</taxon>
        <taxon>Intramacronucleata</taxon>
        <taxon>Spirotrichea</taxon>
        <taxon>Stichotrichia</taxon>
        <taxon>Sporadotrichida</taxon>
        <taxon>Halteriidae</taxon>
        <taxon>Halteria</taxon>
    </lineage>
</organism>
<dbReference type="GO" id="GO:0008654">
    <property type="term" value="P:phospholipid biosynthetic process"/>
    <property type="evidence" value="ECO:0007669"/>
    <property type="project" value="TreeGrafter"/>
</dbReference>
<keyword evidence="1" id="KW-0812">Transmembrane</keyword>
<evidence type="ECO:0000256" key="1">
    <source>
        <dbReference type="SAM" id="Phobius"/>
    </source>
</evidence>
<sequence length="604" mass="69538">MLINVFFKEIKVIGIENIPKDETVIFCGNHANQYLDPCMILAYCYQDISFLVATVAMRTPVVSWFCKKMRCIAVERPQDLAKAGTGKLRVMSECVVRGVGTSFKKEIMVGDTIKFNHSSIPEQIVEMVLSDTDIQVKAPGIKDIDITDKEFTFKVIPKLDQTHVYESVINRLIHGQSIGIFPEGGSHDRSEMLPIKAGVSIMALGAMARDPNCKISIIACGLKYFKPHRFRSQVIVEFSTPYRIPQDLVDKYKTNKRIACGDMLGQVEKKMREVTLNAPSYKELKQIYMAREIYMPEAQKGGEKLKFSDEQVNELYKRFFRGFNALRGHEKLKYVLEEIETYMKELKTLNMEDNQVKNMNINFLRIFGNFLIIIPKILIFLVFSGAGLMMLMPLGMYNRYIAEKARKEALAKSSVKVVGADVMATKKLITAIKMYPMLVSCFTFGYYYILKNYFDLTFGARLAWTIVFFFFFPLYCYVCILSRDNLIYYYQLMQSRLLCLFYTENMFLLKQMRANLRTKILEIVEAMGPTAIPDFDKSRVIKPQEGSEGALKPLRRSESDAMLIDGKPISYYHQIELNSLFESLNVSFQDITEYMEGLQDELNF</sequence>
<dbReference type="Proteomes" id="UP000785679">
    <property type="component" value="Unassembled WGS sequence"/>
</dbReference>
<dbReference type="AlphaFoldDB" id="A0A8J8NW28"/>
<keyword evidence="1" id="KW-1133">Transmembrane helix</keyword>
<dbReference type="GO" id="GO:0004366">
    <property type="term" value="F:glycerol-3-phosphate O-acyltransferase activity"/>
    <property type="evidence" value="ECO:0007669"/>
    <property type="project" value="TreeGrafter"/>
</dbReference>
<comment type="caution">
    <text evidence="3">The sequence shown here is derived from an EMBL/GenBank/DDBJ whole genome shotgun (WGS) entry which is preliminary data.</text>
</comment>
<evidence type="ECO:0000313" key="4">
    <source>
        <dbReference type="Proteomes" id="UP000785679"/>
    </source>
</evidence>
<keyword evidence="4" id="KW-1185">Reference proteome</keyword>
<gene>
    <name evidence="3" type="ORF">FGO68_gene1670</name>
</gene>
<feature type="transmembrane region" description="Helical" evidence="1">
    <location>
        <begin position="462"/>
        <end position="481"/>
    </location>
</feature>